<dbReference type="InterPro" id="IPR024989">
    <property type="entry name" value="MFS_assoc_dom"/>
</dbReference>
<sequence>NALLKGRIIIFLVCAFLMLVSHGTYYGFFSIHLENLGYGNSFIGMTWALASSAEILVMIKSNRIFKRFSLENVLKCSFIVAAARWFVLFVAKSPLAILSSQISHAITYGTFHMASILYIDSLAPDRAKTLAQAVNNAVTYGLGLMTGFFISGALYERVGSNFLFMVSGFIALSGGILFWCFPMVDRQSNKPAPRSV</sequence>
<feature type="transmembrane region" description="Helical" evidence="8">
    <location>
        <begin position="41"/>
        <end position="60"/>
    </location>
</feature>
<dbReference type="GO" id="GO:0015528">
    <property type="term" value="F:lactose:proton symporter activity"/>
    <property type="evidence" value="ECO:0007669"/>
    <property type="project" value="TreeGrafter"/>
</dbReference>
<gene>
    <name evidence="10" type="ORF">LCGC14_2740490</name>
</gene>
<dbReference type="Gene3D" id="1.20.1250.20">
    <property type="entry name" value="MFS general substrate transporter like domains"/>
    <property type="match status" value="1"/>
</dbReference>
<dbReference type="PANTHER" id="PTHR23522">
    <property type="entry name" value="BLL5896 PROTEIN"/>
    <property type="match status" value="1"/>
</dbReference>
<evidence type="ECO:0000256" key="8">
    <source>
        <dbReference type="SAM" id="Phobius"/>
    </source>
</evidence>
<comment type="subcellular location">
    <subcellularLocation>
        <location evidence="1">Cell inner membrane</location>
        <topology evidence="1">Multi-pass membrane protein</topology>
    </subcellularLocation>
</comment>
<evidence type="ECO:0000256" key="6">
    <source>
        <dbReference type="ARBA" id="ARBA00022989"/>
    </source>
</evidence>
<keyword evidence="6 8" id="KW-1133">Transmembrane helix</keyword>
<feature type="transmembrane region" description="Helical" evidence="8">
    <location>
        <begin position="7"/>
        <end position="29"/>
    </location>
</feature>
<feature type="non-terminal residue" evidence="10">
    <location>
        <position position="1"/>
    </location>
</feature>
<protein>
    <recommendedName>
        <fullName evidence="9">Major facilitator superfamily associated domain-containing protein</fullName>
    </recommendedName>
</protein>
<dbReference type="GO" id="GO:0030395">
    <property type="term" value="F:lactose binding"/>
    <property type="evidence" value="ECO:0007669"/>
    <property type="project" value="TreeGrafter"/>
</dbReference>
<comment type="caution">
    <text evidence="10">The sequence shown here is derived from an EMBL/GenBank/DDBJ whole genome shotgun (WGS) entry which is preliminary data.</text>
</comment>
<dbReference type="Pfam" id="PF12832">
    <property type="entry name" value="MFS_1_like"/>
    <property type="match status" value="1"/>
</dbReference>
<evidence type="ECO:0000256" key="7">
    <source>
        <dbReference type="ARBA" id="ARBA00023136"/>
    </source>
</evidence>
<proteinExistence type="predicted"/>
<keyword evidence="3" id="KW-1003">Cell membrane</keyword>
<dbReference type="EMBL" id="LAZR01049839">
    <property type="protein sequence ID" value="KKK88701.1"/>
    <property type="molecule type" value="Genomic_DNA"/>
</dbReference>
<feature type="transmembrane region" description="Helical" evidence="8">
    <location>
        <begin position="161"/>
        <end position="181"/>
    </location>
</feature>
<dbReference type="InterPro" id="IPR036259">
    <property type="entry name" value="MFS_trans_sf"/>
</dbReference>
<evidence type="ECO:0000256" key="2">
    <source>
        <dbReference type="ARBA" id="ARBA00022448"/>
    </source>
</evidence>
<dbReference type="GO" id="GO:0005886">
    <property type="term" value="C:plasma membrane"/>
    <property type="evidence" value="ECO:0007669"/>
    <property type="project" value="UniProtKB-SubCell"/>
</dbReference>
<feature type="domain" description="Major facilitator superfamily associated" evidence="9">
    <location>
        <begin position="2"/>
        <end position="165"/>
    </location>
</feature>
<accession>A0A0F9BWB2</accession>
<name>A0A0F9BWB2_9ZZZZ</name>
<evidence type="ECO:0000259" key="9">
    <source>
        <dbReference type="Pfam" id="PF12832"/>
    </source>
</evidence>
<keyword evidence="4" id="KW-0997">Cell inner membrane</keyword>
<dbReference type="PANTHER" id="PTHR23522:SF10">
    <property type="entry name" value="3-PHENYLPROPIONIC ACID TRANSPORTER-RELATED"/>
    <property type="match status" value="1"/>
</dbReference>
<feature type="transmembrane region" description="Helical" evidence="8">
    <location>
        <begin position="133"/>
        <end position="155"/>
    </location>
</feature>
<evidence type="ECO:0000256" key="4">
    <source>
        <dbReference type="ARBA" id="ARBA00022519"/>
    </source>
</evidence>
<keyword evidence="2" id="KW-0813">Transport</keyword>
<keyword evidence="7 8" id="KW-0472">Membrane</keyword>
<dbReference type="SUPFAM" id="SSF103473">
    <property type="entry name" value="MFS general substrate transporter"/>
    <property type="match status" value="1"/>
</dbReference>
<organism evidence="10">
    <name type="scientific">marine sediment metagenome</name>
    <dbReference type="NCBI Taxonomy" id="412755"/>
    <lineage>
        <taxon>unclassified sequences</taxon>
        <taxon>metagenomes</taxon>
        <taxon>ecological metagenomes</taxon>
    </lineage>
</organism>
<evidence type="ECO:0000256" key="5">
    <source>
        <dbReference type="ARBA" id="ARBA00022692"/>
    </source>
</evidence>
<evidence type="ECO:0000256" key="1">
    <source>
        <dbReference type="ARBA" id="ARBA00004429"/>
    </source>
</evidence>
<evidence type="ECO:0000313" key="10">
    <source>
        <dbReference type="EMBL" id="KKK88701.1"/>
    </source>
</evidence>
<reference evidence="10" key="1">
    <citation type="journal article" date="2015" name="Nature">
        <title>Complex archaea that bridge the gap between prokaryotes and eukaryotes.</title>
        <authorList>
            <person name="Spang A."/>
            <person name="Saw J.H."/>
            <person name="Jorgensen S.L."/>
            <person name="Zaremba-Niedzwiedzka K."/>
            <person name="Martijn J."/>
            <person name="Lind A.E."/>
            <person name="van Eijk R."/>
            <person name="Schleper C."/>
            <person name="Guy L."/>
            <person name="Ettema T.J."/>
        </authorList>
    </citation>
    <scope>NUCLEOTIDE SEQUENCE</scope>
</reference>
<keyword evidence="5 8" id="KW-0812">Transmembrane</keyword>
<evidence type="ECO:0000256" key="3">
    <source>
        <dbReference type="ARBA" id="ARBA00022475"/>
    </source>
</evidence>
<dbReference type="AlphaFoldDB" id="A0A0F9BWB2"/>